<dbReference type="InterPro" id="IPR014755">
    <property type="entry name" value="Cu-Rt/internalin_Ig-like"/>
</dbReference>
<name>A0ABW1AQD8_9RHOO</name>
<dbReference type="RefSeq" id="WP_157748518.1">
    <property type="nucleotide sequence ID" value="NZ_JBHSOG010000026.1"/>
</dbReference>
<dbReference type="PRINTS" id="PR00205">
    <property type="entry name" value="CADHERIN"/>
</dbReference>
<sequence length="2300" mass="225178">MSKAVMQKAASEVISAAGRGEVILIDGKGGAQVLAAGANRVPASSGSAYRLLRKGADGKEQLEEAAVVRRAGNDLDITLADGTSLRIEGYYSQSEGGLNFTTATRGGEQSFSSLDAAAGNASADGSIVLYSQGNAGEALAAAANGGSSSAPFYDNPLALLGAVGLAAGAVGLAANSGGGGGGGGGKDAPTPTQQPSTITVNFAAGRAVAALSYEIHDAAGNLLGSGQTDANGQAVLTLTNGYTGPILVRIFDANGVAVADYRDEASNADKPLQTDLRAAAVKGEGNLVVTVTPLTELAVRELGITEAKATASAQQIADINAAIKSVFGVDPSGPFVLVLDPEYDETELSEAELYGQVLAALSGADGASGSMDATLDELAAAFSSIGPVGTLATAGSDLLAQGGAVFESGANADKAELISATTTATAPLSSGSAGAAAYNSAQFGPTLTVSAAVAKAGVTVAAPFAAEAVAGDVVSLVVDGKVVASHMLTLADIVAGYALVELTGEALSGLGQGPASLLAATVKGGVTSSPQPVVGLFVDTAPPSVAITTDKATVKAGETATVTFTFSEAPTDFDAGDVAVSNGTLTGFAVDPENPARYIATFTPAAGLTGAVAAVALTGAYADAVGNPGSTGVGGVFVNTLVPSITVNAITADGAVNAAEKAEGITIGGTSTGMSDGDTVTIVWEGATLTATVHDGAWSVSVPAGSVPGDGATTTLSVTATNAQGNTSAPVSLTVTVDTAAPTLGVSHGTGGAQVSLEEATGSAGVTVVTAESGAAITVTLTGTAGTVVKTYTATGTGIPVILTADEVAELGEGPVAVAVTAVDAIGNSSVVPAGPDVDFVLDTSTTAPTLNPIVAATPYPVLSGTAEPGSSISVTVGGAVFTATAGPDGDWTLDIATATPVSGSYVPPADGTVPVIVTSTDPSGNSETDEGSFTVDTVAPLFTSGATAAPIVENSGAGQVVYGAAAADAGVLTYSLKASGDGAAFSIDGATGEVTLDADPDYETKSSYTFTVIATDAAGNASEQTVTLNVTDVDEIPPTVTLAKDGILVPAAGTTVQSSETGTVYLVHDSVTVSSLADITGAAGDLWNSVAIATANTDTPLALTGLADGTYHAWAVDEQGNLSPVSANGIVVDGTAPVFTSGATATAIAENSGASQTIYTAAATDVNGLTYSLKNVGDHAAFSIDAATGAVTLTANPDYETQSSYSFTVVATDAVGNATEQAVTLAINDIADEIAPTVASVALTSSTGAQNGWLNGGDTVTATVKFSEAVTVDTTGGTPTLTLTLNSGSVQASYAGGSGTDELTFTYTIAPGYSVSFPYPMYVPGDNDDNGIAIPKDAISLGGGTIEDASGNSAVLTHPSVSANASYLVDTTPPGITSSSPATPAYDVPVGGNIVLTFNENMQAGTGNIVITDNNGDERTIAVTDSSQVTISGNTVTINPTNDLLPGATYSLTIADGVLTDLAGNGFSGDTWGWSGILFATDAPPTLASSTPVHSATGVAKGADIVLTFSESVQAGTGNIVIDNGVGDTRTIAITDSSQITISGSTVTINPTTDLVAGTTYTVLVPPSALTDLNGNAFAGLDSGDLAFGVAAAAVTGGVMLSDVAAGSGGFVINGQAAGDLSGYAVSNAGDVNGDGLDDLLVGAYGADTANGTDAGRAYVVFGKTDTTAVNLADVAAGTGGFLIDGQSAWKTGITVSAAGDVNGDGLADFIVGAQGASNGAGHSYVLFGKADTTPIDLSNLSGGGFVITGATDGDGAARVSGAGDVNGDGLADFIVGAPGANGTAGTSYVVFGTTSTAAVDLSNLASNNAGFVINGETAGDYSGMSVSGVGDVNGDGLADFIIGAGNANGLAGRSYVVFGKTDNAAIDLADLSTVGGLGFVIEGAQANSYNGFSVSNAGDVNGDGLADLIVGAPYLSDSSKGRSYVVFGKTGNATVNLSAVEAGSGGGFIIEGTAGIASNGLSVSYAGDFNGDGLADLIVGAPGGTSGDAFVVYGRAGSSAVNLEDVAAGSGGFAIVGEVDGDFAGISVSYAGDVNGDGFADLIVGAHHSNTPGADAGRSYVIFGGDALAHPAFHESVVDVVGTNGDDAYLTVSAGQKTVVAGAGNDNIYLSIDQASVIYAGSGDDTVVITGPALSIFNALQTDFGTPNNLDRFVRIDGGSGIDTLSISLFPGGPTTLDLTQIASQAASHPDGGSRLSSIERIAVGETYLGVTVDIKLTAADVLDISSSDVFAPSGRHALMIANVMLGMGEINLDLADGAGTSGWSNDGTITISSVQYDVWNSTTALATLYVSASITVL</sequence>
<gene>
    <name evidence="6" type="ORF">ACFPTN_07545</name>
</gene>
<dbReference type="InterPro" id="IPR013517">
    <property type="entry name" value="FG-GAP"/>
</dbReference>
<dbReference type="CDD" id="cd11304">
    <property type="entry name" value="Cadherin_repeat"/>
    <property type="match status" value="2"/>
</dbReference>
<dbReference type="InterPro" id="IPR044048">
    <property type="entry name" value="Big_12"/>
</dbReference>
<dbReference type="EMBL" id="JBHSOG010000026">
    <property type="protein sequence ID" value="MFC5769226.1"/>
    <property type="molecule type" value="Genomic_DNA"/>
</dbReference>
<keyword evidence="4" id="KW-0325">Glycoprotein</keyword>
<dbReference type="InterPro" id="IPR000413">
    <property type="entry name" value="Integrin_alpha"/>
</dbReference>
<evidence type="ECO:0000256" key="4">
    <source>
        <dbReference type="ARBA" id="ARBA00023180"/>
    </source>
</evidence>
<dbReference type="PROSITE" id="PS51470">
    <property type="entry name" value="FG_GAP"/>
    <property type="match status" value="5"/>
</dbReference>
<evidence type="ECO:0000313" key="7">
    <source>
        <dbReference type="Proteomes" id="UP001595974"/>
    </source>
</evidence>
<dbReference type="Pfam" id="PF13205">
    <property type="entry name" value="Big_5"/>
    <property type="match status" value="2"/>
</dbReference>
<dbReference type="SMART" id="SM00191">
    <property type="entry name" value="Int_alpha"/>
    <property type="match status" value="7"/>
</dbReference>
<feature type="domain" description="Cadherin" evidence="5">
    <location>
        <begin position="1141"/>
        <end position="1239"/>
    </location>
</feature>
<dbReference type="Pfam" id="PF00028">
    <property type="entry name" value="Cadherin"/>
    <property type="match status" value="2"/>
</dbReference>
<keyword evidence="2" id="KW-0677">Repeat</keyword>
<dbReference type="PRINTS" id="PR01185">
    <property type="entry name" value="INTEGRINA"/>
</dbReference>
<accession>A0ABW1AQD8</accession>
<dbReference type="InterPro" id="IPR015919">
    <property type="entry name" value="Cadherin-like_sf"/>
</dbReference>
<dbReference type="NCBIfam" id="NF033510">
    <property type="entry name" value="Ca_tandemer"/>
    <property type="match status" value="2"/>
</dbReference>
<dbReference type="InterPro" id="IPR013783">
    <property type="entry name" value="Ig-like_fold"/>
</dbReference>
<keyword evidence="1" id="KW-0732">Signal</keyword>
<comment type="caution">
    <text evidence="6">The sequence shown here is derived from an EMBL/GenBank/DDBJ whole genome shotgun (WGS) entry which is preliminary data.</text>
</comment>
<evidence type="ECO:0000313" key="6">
    <source>
        <dbReference type="EMBL" id="MFC5769226.1"/>
    </source>
</evidence>
<keyword evidence="7" id="KW-1185">Reference proteome</keyword>
<evidence type="ECO:0000256" key="3">
    <source>
        <dbReference type="ARBA" id="ARBA00022801"/>
    </source>
</evidence>
<dbReference type="Pfam" id="PF01839">
    <property type="entry name" value="FG-GAP"/>
    <property type="match status" value="7"/>
</dbReference>
<dbReference type="Proteomes" id="UP001595974">
    <property type="component" value="Unassembled WGS sequence"/>
</dbReference>
<dbReference type="InterPro" id="IPR032812">
    <property type="entry name" value="SbsA_Ig"/>
</dbReference>
<evidence type="ECO:0000259" key="5">
    <source>
        <dbReference type="PROSITE" id="PS50268"/>
    </source>
</evidence>
<organism evidence="6 7">
    <name type="scientific">Thauera sinica</name>
    <dbReference type="NCBI Taxonomy" id="2665146"/>
    <lineage>
        <taxon>Bacteria</taxon>
        <taxon>Pseudomonadati</taxon>
        <taxon>Pseudomonadota</taxon>
        <taxon>Betaproteobacteria</taxon>
        <taxon>Rhodocyclales</taxon>
        <taxon>Zoogloeaceae</taxon>
        <taxon>Thauera</taxon>
    </lineage>
</organism>
<dbReference type="SMART" id="SM00112">
    <property type="entry name" value="CA"/>
    <property type="match status" value="2"/>
</dbReference>
<dbReference type="Gene3D" id="2.60.40.60">
    <property type="entry name" value="Cadherins"/>
    <property type="match status" value="2"/>
</dbReference>
<feature type="domain" description="Cadherin" evidence="5">
    <location>
        <begin position="944"/>
        <end position="1041"/>
    </location>
</feature>
<dbReference type="Gene3D" id="2.130.10.130">
    <property type="entry name" value="Integrin alpha, N-terminal"/>
    <property type="match status" value="3"/>
</dbReference>
<evidence type="ECO:0000256" key="1">
    <source>
        <dbReference type="ARBA" id="ARBA00022729"/>
    </source>
</evidence>
<proteinExistence type="predicted"/>
<dbReference type="SUPFAM" id="SSF69318">
    <property type="entry name" value="Integrin alpha N-terminal domain"/>
    <property type="match status" value="2"/>
</dbReference>
<dbReference type="Gene3D" id="2.60.40.1220">
    <property type="match status" value="2"/>
</dbReference>
<dbReference type="PANTHER" id="PTHR23221">
    <property type="entry name" value="GLYCOSYLPHOSPHATIDYLINOSITOL PHOSPHOLIPASE D"/>
    <property type="match status" value="1"/>
</dbReference>
<dbReference type="PROSITE" id="PS50268">
    <property type="entry name" value="CADHERIN_2"/>
    <property type="match status" value="2"/>
</dbReference>
<dbReference type="SUPFAM" id="SSF49313">
    <property type="entry name" value="Cadherin-like"/>
    <property type="match status" value="2"/>
</dbReference>
<keyword evidence="3" id="KW-0378">Hydrolase</keyword>
<dbReference type="InterPro" id="IPR013519">
    <property type="entry name" value="Int_alpha_beta-p"/>
</dbReference>
<reference evidence="7" key="1">
    <citation type="journal article" date="2019" name="Int. J. Syst. Evol. Microbiol.">
        <title>The Global Catalogue of Microorganisms (GCM) 10K type strain sequencing project: providing services to taxonomists for standard genome sequencing and annotation.</title>
        <authorList>
            <consortium name="The Broad Institute Genomics Platform"/>
            <consortium name="The Broad Institute Genome Sequencing Center for Infectious Disease"/>
            <person name="Wu L."/>
            <person name="Ma J."/>
        </authorList>
    </citation>
    <scope>NUCLEOTIDE SEQUENCE [LARGE SCALE GENOMIC DNA]</scope>
    <source>
        <strain evidence="7">SHR3</strain>
    </source>
</reference>
<dbReference type="InterPro" id="IPR002126">
    <property type="entry name" value="Cadherin-like_dom"/>
</dbReference>
<dbReference type="InterPro" id="IPR028994">
    <property type="entry name" value="Integrin_alpha_N"/>
</dbReference>
<evidence type="ECO:0000256" key="2">
    <source>
        <dbReference type="ARBA" id="ARBA00022737"/>
    </source>
</evidence>
<dbReference type="Gene3D" id="2.60.40.10">
    <property type="entry name" value="Immunoglobulins"/>
    <property type="match status" value="2"/>
</dbReference>
<dbReference type="PANTHER" id="PTHR23221:SF7">
    <property type="entry name" value="PHOSPHATIDYLINOSITOL-GLYCAN-SPECIFIC PHOSPHOLIPASE D"/>
    <property type="match status" value="1"/>
</dbReference>
<protein>
    <submittedName>
        <fullName evidence="6">Ig-like domain-containing protein</fullName>
    </submittedName>
</protein>
<dbReference type="Pfam" id="PF19078">
    <property type="entry name" value="Big_12"/>
    <property type="match status" value="1"/>
</dbReference>